<reference evidence="2" key="1">
    <citation type="journal article" date="2017" name="Nature">
        <title>The sunflower genome provides insights into oil metabolism, flowering and Asterid evolution.</title>
        <authorList>
            <person name="Badouin H."/>
            <person name="Gouzy J."/>
            <person name="Grassa C.J."/>
            <person name="Murat F."/>
            <person name="Staton S.E."/>
            <person name="Cottret L."/>
            <person name="Lelandais-Briere C."/>
            <person name="Owens G.L."/>
            <person name="Carrere S."/>
            <person name="Mayjonade B."/>
            <person name="Legrand L."/>
            <person name="Gill N."/>
            <person name="Kane N.C."/>
            <person name="Bowers J.E."/>
            <person name="Hubner S."/>
            <person name="Bellec A."/>
            <person name="Berard A."/>
            <person name="Berges H."/>
            <person name="Blanchet N."/>
            <person name="Boniface M.C."/>
            <person name="Brunel D."/>
            <person name="Catrice O."/>
            <person name="Chaidir N."/>
            <person name="Claudel C."/>
            <person name="Donnadieu C."/>
            <person name="Faraut T."/>
            <person name="Fievet G."/>
            <person name="Helmstetter N."/>
            <person name="King M."/>
            <person name="Knapp S.J."/>
            <person name="Lai Z."/>
            <person name="Le Paslier M.C."/>
            <person name="Lippi Y."/>
            <person name="Lorenzon L."/>
            <person name="Mandel J.R."/>
            <person name="Marage G."/>
            <person name="Marchand G."/>
            <person name="Marquand E."/>
            <person name="Bret-Mestries E."/>
            <person name="Morien E."/>
            <person name="Nambeesan S."/>
            <person name="Nguyen T."/>
            <person name="Pegot-Espagnet P."/>
            <person name="Pouilly N."/>
            <person name="Raftis F."/>
            <person name="Sallet E."/>
            <person name="Schiex T."/>
            <person name="Thomas J."/>
            <person name="Vandecasteele C."/>
            <person name="Vares D."/>
            <person name="Vear F."/>
            <person name="Vautrin S."/>
            <person name="Crespi M."/>
            <person name="Mangin B."/>
            <person name="Burke J.M."/>
            <person name="Salse J."/>
            <person name="Munos S."/>
            <person name="Vincourt P."/>
            <person name="Rieseberg L.H."/>
            <person name="Langlade N.B."/>
        </authorList>
    </citation>
    <scope>NUCLEOTIDE SEQUENCE</scope>
    <source>
        <tissue evidence="2">Leaves</tissue>
    </source>
</reference>
<keyword evidence="3" id="KW-1185">Reference proteome</keyword>
<evidence type="ECO:0000313" key="2">
    <source>
        <dbReference type="EMBL" id="KAF5822226.1"/>
    </source>
</evidence>
<name>A0A9K3JW66_HELAN</name>
<dbReference type="EMBL" id="MNCJ02000316">
    <property type="protein sequence ID" value="KAF5822226.1"/>
    <property type="molecule type" value="Genomic_DNA"/>
</dbReference>
<accession>A0A9K3JW66</accession>
<reference evidence="2" key="2">
    <citation type="submission" date="2020-06" db="EMBL/GenBank/DDBJ databases">
        <title>Helianthus annuus Genome sequencing and assembly Release 2.</title>
        <authorList>
            <person name="Gouzy J."/>
            <person name="Langlade N."/>
            <person name="Munos S."/>
        </authorList>
    </citation>
    <scope>NUCLEOTIDE SEQUENCE</scope>
    <source>
        <tissue evidence="2">Leaves</tissue>
    </source>
</reference>
<proteinExistence type="predicted"/>
<evidence type="ECO:0000313" key="1">
    <source>
        <dbReference type="EMBL" id="KAF5764366.1"/>
    </source>
</evidence>
<dbReference type="Gramene" id="mRNA:HanXRQr2_Chr15g0691191">
    <property type="protein sequence ID" value="CDS:HanXRQr2_Chr15g0691191.1"/>
    <property type="gene ID" value="HanXRQr2_Chr15g0691191"/>
</dbReference>
<dbReference type="Proteomes" id="UP000215914">
    <property type="component" value="Unassembled WGS sequence"/>
</dbReference>
<dbReference type="Gramene" id="mRNA:HanXRQr2_Chr01g0023991">
    <property type="protein sequence ID" value="CDS:HanXRQr2_Chr01g0023991.1"/>
    <property type="gene ID" value="HanXRQr2_Chr01g0023991"/>
</dbReference>
<organism evidence="2 3">
    <name type="scientific">Helianthus annuus</name>
    <name type="common">Common sunflower</name>
    <dbReference type="NCBI Taxonomy" id="4232"/>
    <lineage>
        <taxon>Eukaryota</taxon>
        <taxon>Viridiplantae</taxon>
        <taxon>Streptophyta</taxon>
        <taxon>Embryophyta</taxon>
        <taxon>Tracheophyta</taxon>
        <taxon>Spermatophyta</taxon>
        <taxon>Magnoliopsida</taxon>
        <taxon>eudicotyledons</taxon>
        <taxon>Gunneridae</taxon>
        <taxon>Pentapetalae</taxon>
        <taxon>asterids</taxon>
        <taxon>campanulids</taxon>
        <taxon>Asterales</taxon>
        <taxon>Asteraceae</taxon>
        <taxon>Asteroideae</taxon>
        <taxon>Heliantheae alliance</taxon>
        <taxon>Heliantheae</taxon>
        <taxon>Helianthus</taxon>
    </lineage>
</organism>
<sequence>MFKCYTLSLIVIPTGCLSATRTRGVLCHSLRIRWMFKYCTLSFVVRVLIS</sequence>
<dbReference type="EMBL" id="MNCJ02000330">
    <property type="protein sequence ID" value="KAF5764366.1"/>
    <property type="molecule type" value="Genomic_DNA"/>
</dbReference>
<gene>
    <name evidence="2" type="ORF">HanXRQr2_Chr01g0023991</name>
    <name evidence="1" type="ORF">HanXRQr2_Chr15g0691191</name>
</gene>
<protein>
    <submittedName>
        <fullName evidence="2">Uncharacterized protein</fullName>
    </submittedName>
</protein>
<dbReference type="AlphaFoldDB" id="A0A9K3JW66"/>
<evidence type="ECO:0000313" key="3">
    <source>
        <dbReference type="Proteomes" id="UP000215914"/>
    </source>
</evidence>
<comment type="caution">
    <text evidence="2">The sequence shown here is derived from an EMBL/GenBank/DDBJ whole genome shotgun (WGS) entry which is preliminary data.</text>
</comment>